<comment type="caution">
    <text evidence="2">The sequence shown here is derived from an EMBL/GenBank/DDBJ whole genome shotgun (WGS) entry which is preliminary data.</text>
</comment>
<accession>A0A844AT32</accession>
<evidence type="ECO:0000259" key="1">
    <source>
        <dbReference type="Pfam" id="PF10137"/>
    </source>
</evidence>
<feature type="domain" description="CD-NTase-associated protein 12/Pycsar effector protein TIR" evidence="1">
    <location>
        <begin position="9"/>
        <end position="129"/>
    </location>
</feature>
<reference evidence="2 3" key="1">
    <citation type="submission" date="2019-11" db="EMBL/GenBank/DDBJ databases">
        <title>Caenimonas koreensis gen. nov., sp. nov., isolated from activated sludge.</title>
        <authorList>
            <person name="Seung H.R."/>
        </authorList>
    </citation>
    <scope>NUCLEOTIDE SEQUENCE [LARGE SCALE GENOMIC DNA]</scope>
    <source>
        <strain evidence="2 3">EMB320</strain>
    </source>
</reference>
<dbReference type="GO" id="GO:0050135">
    <property type="term" value="F:NADP+ nucleosidase activity"/>
    <property type="evidence" value="ECO:0007669"/>
    <property type="project" value="InterPro"/>
</dbReference>
<keyword evidence="3" id="KW-1185">Reference proteome</keyword>
<evidence type="ECO:0000313" key="2">
    <source>
        <dbReference type="EMBL" id="MRD47495.1"/>
    </source>
</evidence>
<protein>
    <recommendedName>
        <fullName evidence="1">CD-NTase-associated protein 12/Pycsar effector protein TIR domain-containing protein</fullName>
    </recommendedName>
</protein>
<dbReference type="RefSeq" id="WP_153584814.1">
    <property type="nucleotide sequence ID" value="NZ_WJBU01000008.1"/>
</dbReference>
<dbReference type="Pfam" id="PF10137">
    <property type="entry name" value="CAP12-PCTIR_TIR"/>
    <property type="match status" value="1"/>
</dbReference>
<gene>
    <name evidence="2" type="ORF">GHT07_09415</name>
</gene>
<dbReference type="OrthoDB" id="5497289at2"/>
<dbReference type="EMBL" id="WJBU01000008">
    <property type="protein sequence ID" value="MRD47495.1"/>
    <property type="molecule type" value="Genomic_DNA"/>
</dbReference>
<organism evidence="2 3">
    <name type="scientific">Caenimonas koreensis DSM 17982</name>
    <dbReference type="NCBI Taxonomy" id="1121255"/>
    <lineage>
        <taxon>Bacteria</taxon>
        <taxon>Pseudomonadati</taxon>
        <taxon>Pseudomonadota</taxon>
        <taxon>Betaproteobacteria</taxon>
        <taxon>Burkholderiales</taxon>
        <taxon>Comamonadaceae</taxon>
        <taxon>Caenimonas</taxon>
    </lineage>
</organism>
<dbReference type="InterPro" id="IPR019302">
    <property type="entry name" value="CAP12/PCTIR_TIR_dom"/>
</dbReference>
<sequence>MTGATRKPRLFIGSSVESLEIAYAIQESLDHDAECTVWTQGVFRPTRQALDSLIQTLDTVDCAVFAFTPDDIAIIRGEQHRIVRDNIIFELGLFMGRLGAAGCFLVAPRSSPALHLPSDLLGLTVLTYNDQRSDKNNFAALGAACNAIRRELPAVARLRREASLDALPVETVQDKYLRLEALWNGDELKRDRAILRAGIPLSALEDEDGVATAALERVYSFLNAVADTLLKDPGLALRARPVFAQAVRSVWERVFAYFTPPSADSSEVWGSDLPPVAKLNLLWAQ</sequence>
<dbReference type="AlphaFoldDB" id="A0A844AT32"/>
<proteinExistence type="predicted"/>
<evidence type="ECO:0000313" key="3">
    <source>
        <dbReference type="Proteomes" id="UP000487350"/>
    </source>
</evidence>
<name>A0A844AT32_9BURK</name>
<dbReference type="Proteomes" id="UP000487350">
    <property type="component" value="Unassembled WGS sequence"/>
</dbReference>